<dbReference type="InterPro" id="IPR040315">
    <property type="entry name" value="WDR46/Utp7"/>
</dbReference>
<keyword evidence="1 3" id="KW-0853">WD repeat</keyword>
<comment type="caution">
    <text evidence="4">The sequence shown here is derived from an EMBL/GenBank/DDBJ whole genome shotgun (WGS) entry which is preliminary data.</text>
</comment>
<dbReference type="PANTHER" id="PTHR14085:SF3">
    <property type="entry name" value="WD REPEAT-CONTAINING PROTEIN 46"/>
    <property type="match status" value="1"/>
</dbReference>
<dbReference type="SMART" id="SM00320">
    <property type="entry name" value="WD40"/>
    <property type="match status" value="1"/>
</dbReference>
<name>A0A433QE70_9FUNG</name>
<dbReference type="Proteomes" id="UP000274822">
    <property type="component" value="Unassembled WGS sequence"/>
</dbReference>
<dbReference type="InterPro" id="IPR036322">
    <property type="entry name" value="WD40_repeat_dom_sf"/>
</dbReference>
<dbReference type="Pfam" id="PF00400">
    <property type="entry name" value="WD40"/>
    <property type="match status" value="1"/>
</dbReference>
<keyword evidence="5" id="KW-1185">Reference proteome</keyword>
<evidence type="ECO:0000256" key="1">
    <source>
        <dbReference type="ARBA" id="ARBA00022574"/>
    </source>
</evidence>
<dbReference type="Gene3D" id="2.130.10.10">
    <property type="entry name" value="YVTN repeat-like/Quinoprotein amine dehydrogenase"/>
    <property type="match status" value="1"/>
</dbReference>
<dbReference type="PANTHER" id="PTHR14085">
    <property type="entry name" value="WD-REPEAT PROTEIN BING4"/>
    <property type="match status" value="1"/>
</dbReference>
<dbReference type="PROSITE" id="PS50082">
    <property type="entry name" value="WD_REPEATS_2"/>
    <property type="match status" value="1"/>
</dbReference>
<feature type="repeat" description="WD" evidence="3">
    <location>
        <begin position="8"/>
        <end position="49"/>
    </location>
</feature>
<protein>
    <submittedName>
        <fullName evidence="4">Uncharacterized protein</fullName>
    </submittedName>
</protein>
<dbReference type="GO" id="GO:0030686">
    <property type="term" value="C:90S preribosome"/>
    <property type="evidence" value="ECO:0007669"/>
    <property type="project" value="TreeGrafter"/>
</dbReference>
<organism evidence="4 5">
    <name type="scientific">Jimgerdemannia flammicorona</name>
    <dbReference type="NCBI Taxonomy" id="994334"/>
    <lineage>
        <taxon>Eukaryota</taxon>
        <taxon>Fungi</taxon>
        <taxon>Fungi incertae sedis</taxon>
        <taxon>Mucoromycota</taxon>
        <taxon>Mucoromycotina</taxon>
        <taxon>Endogonomycetes</taxon>
        <taxon>Endogonales</taxon>
        <taxon>Endogonaceae</taxon>
        <taxon>Jimgerdemannia</taxon>
    </lineage>
</organism>
<dbReference type="GO" id="GO:0032040">
    <property type="term" value="C:small-subunit processome"/>
    <property type="evidence" value="ECO:0007669"/>
    <property type="project" value="TreeGrafter"/>
</dbReference>
<gene>
    <name evidence="4" type="ORF">BC938DRAFT_482345</name>
</gene>
<dbReference type="PROSITE" id="PS50294">
    <property type="entry name" value="WD_REPEATS_REGION"/>
    <property type="match status" value="1"/>
</dbReference>
<reference evidence="4 5" key="1">
    <citation type="journal article" date="2018" name="New Phytol.">
        <title>Phylogenomics of Endogonaceae and evolution of mycorrhizas within Mucoromycota.</title>
        <authorList>
            <person name="Chang Y."/>
            <person name="Desiro A."/>
            <person name="Na H."/>
            <person name="Sandor L."/>
            <person name="Lipzen A."/>
            <person name="Clum A."/>
            <person name="Barry K."/>
            <person name="Grigoriev I.V."/>
            <person name="Martin F.M."/>
            <person name="Stajich J.E."/>
            <person name="Smith M.E."/>
            <person name="Bonito G."/>
            <person name="Spatafora J.W."/>
        </authorList>
    </citation>
    <scope>NUCLEOTIDE SEQUENCE [LARGE SCALE GENOMIC DNA]</scope>
    <source>
        <strain evidence="4 5">AD002</strain>
    </source>
</reference>
<evidence type="ECO:0000256" key="3">
    <source>
        <dbReference type="PROSITE-ProRule" id="PRU00221"/>
    </source>
</evidence>
<accession>A0A433QE70</accession>
<keyword evidence="2" id="KW-0677">Repeat</keyword>
<proteinExistence type="predicted"/>
<feature type="non-terminal residue" evidence="4">
    <location>
        <position position="88"/>
    </location>
</feature>
<dbReference type="SUPFAM" id="SSF50978">
    <property type="entry name" value="WD40 repeat-like"/>
    <property type="match status" value="1"/>
</dbReference>
<dbReference type="InterPro" id="IPR001680">
    <property type="entry name" value="WD40_rpt"/>
</dbReference>
<dbReference type="InterPro" id="IPR015943">
    <property type="entry name" value="WD40/YVTN_repeat-like_dom_sf"/>
</dbReference>
<evidence type="ECO:0000313" key="4">
    <source>
        <dbReference type="EMBL" id="RUS28090.1"/>
    </source>
</evidence>
<evidence type="ECO:0000313" key="5">
    <source>
        <dbReference type="Proteomes" id="UP000274822"/>
    </source>
</evidence>
<dbReference type="GO" id="GO:0000462">
    <property type="term" value="P:maturation of SSU-rRNA from tricistronic rRNA transcript (SSU-rRNA, 5.8S rRNA, LSU-rRNA)"/>
    <property type="evidence" value="ECO:0007669"/>
    <property type="project" value="TreeGrafter"/>
</dbReference>
<dbReference type="PROSITE" id="PS00678">
    <property type="entry name" value="WD_REPEATS_1"/>
    <property type="match status" value="1"/>
</dbReference>
<sequence length="88" mass="9450">MSTPLVKMLTHRGPVQALAVDLTGHYMATSGLDGQLKVWDVRTYKLLQEYYTPTPAGSLSISQLGLLAVGWGPHVNVGVAFHGWAGSE</sequence>
<dbReference type="AlphaFoldDB" id="A0A433QE70"/>
<evidence type="ECO:0000256" key="2">
    <source>
        <dbReference type="ARBA" id="ARBA00022737"/>
    </source>
</evidence>
<dbReference type="EMBL" id="RBNJ01007233">
    <property type="protein sequence ID" value="RUS28090.1"/>
    <property type="molecule type" value="Genomic_DNA"/>
</dbReference>
<dbReference type="InterPro" id="IPR019775">
    <property type="entry name" value="WD40_repeat_CS"/>
</dbReference>